<protein>
    <submittedName>
        <fullName evidence="3">Uncharacterized protein</fullName>
    </submittedName>
</protein>
<feature type="compositionally biased region" description="Low complexity" evidence="1">
    <location>
        <begin position="1"/>
        <end position="11"/>
    </location>
</feature>
<feature type="region of interest" description="Disordered" evidence="1">
    <location>
        <begin position="255"/>
        <end position="328"/>
    </location>
</feature>
<dbReference type="Proteomes" id="UP000267821">
    <property type="component" value="Unassembled WGS sequence"/>
</dbReference>
<name>A0A3N4L6C6_9PEZI</name>
<keyword evidence="4" id="KW-1185">Reference proteome</keyword>
<proteinExistence type="predicted"/>
<feature type="transmembrane region" description="Helical" evidence="2">
    <location>
        <begin position="210"/>
        <end position="230"/>
    </location>
</feature>
<dbReference type="Pfam" id="PF14610">
    <property type="entry name" value="Psg1"/>
    <property type="match status" value="1"/>
</dbReference>
<feature type="compositionally biased region" description="Basic and acidic residues" evidence="1">
    <location>
        <begin position="279"/>
        <end position="290"/>
    </location>
</feature>
<evidence type="ECO:0000256" key="2">
    <source>
        <dbReference type="SAM" id="Phobius"/>
    </source>
</evidence>
<evidence type="ECO:0000256" key="1">
    <source>
        <dbReference type="SAM" id="MobiDB-lite"/>
    </source>
</evidence>
<evidence type="ECO:0000313" key="3">
    <source>
        <dbReference type="EMBL" id="RPB18447.1"/>
    </source>
</evidence>
<accession>A0A3N4L6C6</accession>
<keyword evidence="2" id="KW-0472">Membrane</keyword>
<keyword evidence="2" id="KW-0812">Transmembrane</keyword>
<keyword evidence="2" id="KW-1133">Transmembrane helix</keyword>
<dbReference type="EMBL" id="ML121629">
    <property type="protein sequence ID" value="RPB18447.1"/>
    <property type="molecule type" value="Genomic_DNA"/>
</dbReference>
<evidence type="ECO:0000313" key="4">
    <source>
        <dbReference type="Proteomes" id="UP000267821"/>
    </source>
</evidence>
<dbReference type="AlphaFoldDB" id="A0A3N4L6C6"/>
<dbReference type="OrthoDB" id="4084551at2759"/>
<feature type="region of interest" description="Disordered" evidence="1">
    <location>
        <begin position="1"/>
        <end position="62"/>
    </location>
</feature>
<reference evidence="3 4" key="1">
    <citation type="journal article" date="2018" name="Nat. Ecol. Evol.">
        <title>Pezizomycetes genomes reveal the molecular basis of ectomycorrhizal truffle lifestyle.</title>
        <authorList>
            <person name="Murat C."/>
            <person name="Payen T."/>
            <person name="Noel B."/>
            <person name="Kuo A."/>
            <person name="Morin E."/>
            <person name="Chen J."/>
            <person name="Kohler A."/>
            <person name="Krizsan K."/>
            <person name="Balestrini R."/>
            <person name="Da Silva C."/>
            <person name="Montanini B."/>
            <person name="Hainaut M."/>
            <person name="Levati E."/>
            <person name="Barry K.W."/>
            <person name="Belfiori B."/>
            <person name="Cichocki N."/>
            <person name="Clum A."/>
            <person name="Dockter R.B."/>
            <person name="Fauchery L."/>
            <person name="Guy J."/>
            <person name="Iotti M."/>
            <person name="Le Tacon F."/>
            <person name="Lindquist E.A."/>
            <person name="Lipzen A."/>
            <person name="Malagnac F."/>
            <person name="Mello A."/>
            <person name="Molinier V."/>
            <person name="Miyauchi S."/>
            <person name="Poulain J."/>
            <person name="Riccioni C."/>
            <person name="Rubini A."/>
            <person name="Sitrit Y."/>
            <person name="Splivallo R."/>
            <person name="Traeger S."/>
            <person name="Wang M."/>
            <person name="Zifcakova L."/>
            <person name="Wipf D."/>
            <person name="Zambonelli A."/>
            <person name="Paolocci F."/>
            <person name="Nowrousian M."/>
            <person name="Ottonello S."/>
            <person name="Baldrian P."/>
            <person name="Spatafora J.W."/>
            <person name="Henrissat B."/>
            <person name="Nagy L.G."/>
            <person name="Aury J.M."/>
            <person name="Wincker P."/>
            <person name="Grigoriev I.V."/>
            <person name="Bonfante P."/>
            <person name="Martin F.M."/>
        </authorList>
    </citation>
    <scope>NUCLEOTIDE SEQUENCE [LARGE SCALE GENOMIC DNA]</scope>
    <source>
        <strain evidence="3 4">ATCC MYA-4762</strain>
    </source>
</reference>
<gene>
    <name evidence="3" type="ORF">L211DRAFT_796837</name>
</gene>
<feature type="compositionally biased region" description="Basic and acidic residues" evidence="1">
    <location>
        <begin position="316"/>
        <end position="328"/>
    </location>
</feature>
<dbReference type="InterPro" id="IPR028000">
    <property type="entry name" value="Pma1"/>
</dbReference>
<dbReference type="InParanoid" id="A0A3N4L6C6"/>
<sequence length="328" mass="35481">MTGSSTATTTTEIGPSPWVSLDTGGSPVTVNPVVTTDAEGNPSTAGLAPTSTSLTDSDKDDQTHRVEIECTESSYQDGARWVPFCLPHNGSEWRVNEKGGAGFYYVTWNPDVFAKNETVYISLNFVNQTDEKSAPGIWSMTVSANLGFVDVHPLSAWLEDAPDEDSVDVYFLMKGSRSGSLYIGPTITVTTRPKPPMVDTSPNNRPAVNVLGLAIGLPVVLIFITTMLLGTHFCMRERRKVGPIHIGGLRGRKEYGTRMSRRQRMAGAGVVPAQGDGYTDERDEHEDEHGAPPVARNSTGEAGGWELTDVQGGRVRGFDDDAREFNKG</sequence>
<organism evidence="3 4">
    <name type="scientific">Terfezia boudieri ATCC MYA-4762</name>
    <dbReference type="NCBI Taxonomy" id="1051890"/>
    <lineage>
        <taxon>Eukaryota</taxon>
        <taxon>Fungi</taxon>
        <taxon>Dikarya</taxon>
        <taxon>Ascomycota</taxon>
        <taxon>Pezizomycotina</taxon>
        <taxon>Pezizomycetes</taxon>
        <taxon>Pezizales</taxon>
        <taxon>Pezizaceae</taxon>
        <taxon>Terfezia</taxon>
    </lineage>
</organism>